<evidence type="ECO:0000256" key="10">
    <source>
        <dbReference type="PROSITE-ProRule" id="PRU01360"/>
    </source>
</evidence>
<keyword evidence="17" id="KW-1185">Reference proteome</keyword>
<feature type="domain" description="TonB-dependent receptor-like beta-barrel" evidence="14">
    <location>
        <begin position="273"/>
        <end position="707"/>
    </location>
</feature>
<evidence type="ECO:0000256" key="2">
    <source>
        <dbReference type="ARBA" id="ARBA00009810"/>
    </source>
</evidence>
<dbReference type="GO" id="GO:0015344">
    <property type="term" value="F:siderophore uptake transmembrane transporter activity"/>
    <property type="evidence" value="ECO:0007669"/>
    <property type="project" value="TreeGrafter"/>
</dbReference>
<evidence type="ECO:0000256" key="6">
    <source>
        <dbReference type="ARBA" id="ARBA00023077"/>
    </source>
</evidence>
<evidence type="ECO:0000259" key="15">
    <source>
        <dbReference type="Pfam" id="PF07715"/>
    </source>
</evidence>
<evidence type="ECO:0000313" key="16">
    <source>
        <dbReference type="EMBL" id="CEN55369.1"/>
    </source>
</evidence>
<evidence type="ECO:0000256" key="13">
    <source>
        <dbReference type="SAM" id="SignalP"/>
    </source>
</evidence>
<dbReference type="SUPFAM" id="SSF56935">
    <property type="entry name" value="Porins"/>
    <property type="match status" value="1"/>
</dbReference>
<feature type="chain" id="PRO_5002118016" evidence="13">
    <location>
        <begin position="29"/>
        <end position="739"/>
    </location>
</feature>
<dbReference type="KEGG" id="mbac:BN1209_0316"/>
<keyword evidence="7 10" id="KW-0472">Membrane</keyword>
<proteinExistence type="inferred from homology"/>
<feature type="coiled-coil region" evidence="12">
    <location>
        <begin position="31"/>
        <end position="60"/>
    </location>
</feature>
<dbReference type="GO" id="GO:0009279">
    <property type="term" value="C:cell outer membrane"/>
    <property type="evidence" value="ECO:0007669"/>
    <property type="project" value="UniProtKB-SubCell"/>
</dbReference>
<feature type="signal peptide" evidence="13">
    <location>
        <begin position="1"/>
        <end position="28"/>
    </location>
</feature>
<keyword evidence="6 11" id="KW-0798">TonB box</keyword>
<dbReference type="HOGENOM" id="CLU_008287_9_4_4"/>
<keyword evidence="4 10" id="KW-1134">Transmembrane beta strand</keyword>
<feature type="domain" description="TonB-dependent receptor plug" evidence="15">
    <location>
        <begin position="85"/>
        <end position="182"/>
    </location>
</feature>
<dbReference type="RefSeq" id="WP_052661066.1">
    <property type="nucleotide sequence ID" value="NZ_LN794158.1"/>
</dbReference>
<dbReference type="InterPro" id="IPR036942">
    <property type="entry name" value="Beta-barrel_TonB_sf"/>
</dbReference>
<dbReference type="STRING" id="1581680.BN1209_0316"/>
<dbReference type="PANTHER" id="PTHR32552:SF83">
    <property type="entry name" value="BLR3904 PROTEIN"/>
    <property type="match status" value="1"/>
</dbReference>
<protein>
    <submittedName>
        <fullName evidence="16">TonB-dependent siderophore receptor</fullName>
    </submittedName>
</protein>
<keyword evidence="12" id="KW-0175">Coiled coil</keyword>
<dbReference type="InterPro" id="IPR000531">
    <property type="entry name" value="Beta-barrel_TonB"/>
</dbReference>
<evidence type="ECO:0000256" key="5">
    <source>
        <dbReference type="ARBA" id="ARBA00022692"/>
    </source>
</evidence>
<evidence type="ECO:0000256" key="11">
    <source>
        <dbReference type="RuleBase" id="RU003357"/>
    </source>
</evidence>
<comment type="similarity">
    <text evidence="2 10 11">Belongs to the TonB-dependent receptor family.</text>
</comment>
<accession>A0A0B7ISQ0</accession>
<evidence type="ECO:0000256" key="4">
    <source>
        <dbReference type="ARBA" id="ARBA00022452"/>
    </source>
</evidence>
<keyword evidence="13" id="KW-0732">Signal</keyword>
<name>A0A0B7ISQ0_9PROT</name>
<evidence type="ECO:0000256" key="3">
    <source>
        <dbReference type="ARBA" id="ARBA00022448"/>
    </source>
</evidence>
<evidence type="ECO:0000256" key="8">
    <source>
        <dbReference type="ARBA" id="ARBA00023170"/>
    </source>
</evidence>
<evidence type="ECO:0000256" key="12">
    <source>
        <dbReference type="SAM" id="Coils"/>
    </source>
</evidence>
<dbReference type="CDD" id="cd01347">
    <property type="entry name" value="ligand_gated_channel"/>
    <property type="match status" value="1"/>
</dbReference>
<dbReference type="InterPro" id="IPR012910">
    <property type="entry name" value="Plug_dom"/>
</dbReference>
<dbReference type="Pfam" id="PF07715">
    <property type="entry name" value="Plug"/>
    <property type="match status" value="1"/>
</dbReference>
<dbReference type="PANTHER" id="PTHR32552">
    <property type="entry name" value="FERRICHROME IRON RECEPTOR-RELATED"/>
    <property type="match status" value="1"/>
</dbReference>
<evidence type="ECO:0000259" key="14">
    <source>
        <dbReference type="Pfam" id="PF00593"/>
    </source>
</evidence>
<dbReference type="Gene3D" id="2.170.130.10">
    <property type="entry name" value="TonB-dependent receptor, plug domain"/>
    <property type="match status" value="1"/>
</dbReference>
<dbReference type="Gene3D" id="2.40.170.20">
    <property type="entry name" value="TonB-dependent receptor, beta-barrel domain"/>
    <property type="match status" value="1"/>
</dbReference>
<gene>
    <name evidence="16" type="ORF">BN1209_0316</name>
</gene>
<dbReference type="EMBL" id="LN794158">
    <property type="protein sequence ID" value="CEN55369.1"/>
    <property type="molecule type" value="Genomic_DNA"/>
</dbReference>
<comment type="subcellular location">
    <subcellularLocation>
        <location evidence="1 10">Cell outer membrane</location>
        <topology evidence="1 10">Multi-pass membrane protein</topology>
    </subcellularLocation>
</comment>
<evidence type="ECO:0000256" key="7">
    <source>
        <dbReference type="ARBA" id="ARBA00023136"/>
    </source>
</evidence>
<dbReference type="Proteomes" id="UP000056322">
    <property type="component" value="Chromosome 1"/>
</dbReference>
<dbReference type="PROSITE" id="PS52016">
    <property type="entry name" value="TONB_DEPENDENT_REC_3"/>
    <property type="match status" value="1"/>
</dbReference>
<reference evidence="17" key="1">
    <citation type="submission" date="2014-12" db="EMBL/GenBank/DDBJ databases">
        <authorList>
            <person name="Salcher M.M."/>
        </authorList>
    </citation>
    <scope>NUCLEOTIDE SEQUENCE [LARGE SCALE GENOMIC DNA]</scope>
    <source>
        <strain evidence="17">MMS-10A-171</strain>
    </source>
</reference>
<evidence type="ECO:0000313" key="17">
    <source>
        <dbReference type="Proteomes" id="UP000056322"/>
    </source>
</evidence>
<dbReference type="InterPro" id="IPR039426">
    <property type="entry name" value="TonB-dep_rcpt-like"/>
</dbReference>
<evidence type="ECO:0000256" key="1">
    <source>
        <dbReference type="ARBA" id="ARBA00004571"/>
    </source>
</evidence>
<dbReference type="Pfam" id="PF00593">
    <property type="entry name" value="TonB_dep_Rec_b-barrel"/>
    <property type="match status" value="1"/>
</dbReference>
<keyword evidence="5 10" id="KW-0812">Transmembrane</keyword>
<keyword evidence="3 10" id="KW-0813">Transport</keyword>
<dbReference type="InterPro" id="IPR037066">
    <property type="entry name" value="Plug_dom_sf"/>
</dbReference>
<keyword evidence="8 16" id="KW-0675">Receptor</keyword>
<keyword evidence="9 10" id="KW-0998">Cell outer membrane</keyword>
<sequence length="739" mass="82354">MFSKKNMLYKKSISLAVLIALQSMTAQAEPETALIKTAQKKQEELEKATSEKELAEVTVKATAIQSSTGYQATKTRVGKVLQDPHDIPQAVTTITKSLIKDQQLSSLREALSNVAGLTFNAAEGGRAGDNMMLRGFYTFGDIYLDGIRDTAQYNRELFNLEQVDVLRGSAAMLFGRGQAGGVINQVSKMAELKDENKISAALGSQDYYLVTGDFNKKLADTTAIRINVMDRAEENYRKNPTNGDRPRLDRQGIALSFGTGIGTNDEFFFNHVTTKTDDKPDYGVSFVNKRPVNTPSINNSIYYGGNQNFDNSTTSVTTGIYTHKFSEDSQVRTQLRAADYERAYWAKTPNSSSLPAHDYSVGGNQSRKMHYQTQTLQSDFSTKFDFAGFKHQFLSGVEYLKEKNYRNSLRDLDLGSGALYMPDAESTTTNPSKFNADNYAVYAQDTITIAPKWDVLFGLRRDELRAEYSSATSPKLSYGENSYRSALSYHHTPEKHYYLSWSDSFSPTADLYQLTVAPMPAERSKTIEAGAKWLLLDGDLALRTAIYTTTKDWERNTDLESTAAILTKKRRTNGVEFELAGRITNKWEVFSGLALMDAEILEVAENVNANTGVITPAYAGYKGQRPRNTPPVTFNIWSTYKLTDKLKFGMGLEAKGERYGYNPSGSAGSNFTNGNFDPNVLPGYARVDAMLTYEEKKWAVKLNAKNLLDKVYYDAIYDNGGFSVPGNGRTIILTTEFKF</sequence>
<dbReference type="AlphaFoldDB" id="A0A0B7ISQ0"/>
<evidence type="ECO:0000256" key="9">
    <source>
        <dbReference type="ARBA" id="ARBA00023237"/>
    </source>
</evidence>
<organism evidence="16 17">
    <name type="scientific">Candidatus Methylopumilus turicensis</name>
    <dbReference type="NCBI Taxonomy" id="1581680"/>
    <lineage>
        <taxon>Bacteria</taxon>
        <taxon>Pseudomonadati</taxon>
        <taxon>Pseudomonadota</taxon>
        <taxon>Betaproteobacteria</taxon>
        <taxon>Nitrosomonadales</taxon>
        <taxon>Methylophilaceae</taxon>
        <taxon>Candidatus Methylopumilus</taxon>
    </lineage>
</organism>